<dbReference type="EC" id="2.7.7.62" evidence="2"/>
<dbReference type="GO" id="GO:0008820">
    <property type="term" value="F:cobinamide phosphate guanylyltransferase activity"/>
    <property type="evidence" value="ECO:0007669"/>
    <property type="project" value="UniProtKB-EC"/>
</dbReference>
<gene>
    <name evidence="2" type="ORF">MNV_1740025</name>
</gene>
<dbReference type="RefSeq" id="WP_256999972.1">
    <property type="nucleotide sequence ID" value="NZ_FZMP01000084.1"/>
</dbReference>
<evidence type="ECO:0000259" key="1">
    <source>
        <dbReference type="Pfam" id="PF12804"/>
    </source>
</evidence>
<dbReference type="EMBL" id="FZMP01000084">
    <property type="protein sequence ID" value="SNQ60280.1"/>
    <property type="molecule type" value="Genomic_DNA"/>
</dbReference>
<evidence type="ECO:0000313" key="3">
    <source>
        <dbReference type="Proteomes" id="UP000218615"/>
    </source>
</evidence>
<reference evidence="3" key="1">
    <citation type="submission" date="2017-06" db="EMBL/GenBank/DDBJ databases">
        <authorList>
            <person name="Cremers G."/>
        </authorList>
    </citation>
    <scope>NUCLEOTIDE SEQUENCE [LARGE SCALE GENOMIC DNA]</scope>
</reference>
<evidence type="ECO:0000313" key="2">
    <source>
        <dbReference type="EMBL" id="SNQ60280.1"/>
    </source>
</evidence>
<protein>
    <submittedName>
        <fullName evidence="2">Adenosylcobinamide-phosphate guanylyltransferase</fullName>
        <ecNumber evidence="2">2.7.7.62</ecNumber>
    </submittedName>
</protein>
<dbReference type="AlphaFoldDB" id="A0A284VLW9"/>
<keyword evidence="2" id="KW-0548">Nucleotidyltransferase</keyword>
<dbReference type="Gene3D" id="3.90.550.10">
    <property type="entry name" value="Spore Coat Polysaccharide Biosynthesis Protein SpsA, Chain A"/>
    <property type="match status" value="1"/>
</dbReference>
<dbReference type="Proteomes" id="UP000218615">
    <property type="component" value="Unassembled WGS sequence"/>
</dbReference>
<dbReference type="InterPro" id="IPR029044">
    <property type="entry name" value="Nucleotide-diphossugar_trans"/>
</dbReference>
<feature type="domain" description="MobA-like NTP transferase" evidence="1">
    <location>
        <begin position="3"/>
        <end position="57"/>
    </location>
</feature>
<organism evidence="2 3">
    <name type="scientific">Candidatus Methanoperedens nitratireducens</name>
    <dbReference type="NCBI Taxonomy" id="1392998"/>
    <lineage>
        <taxon>Archaea</taxon>
        <taxon>Methanobacteriati</taxon>
        <taxon>Methanobacteriota</taxon>
        <taxon>Stenosarchaea group</taxon>
        <taxon>Methanomicrobia</taxon>
        <taxon>Methanosarcinales</taxon>
        <taxon>ANME-2 cluster</taxon>
        <taxon>Candidatus Methanoperedentaceae</taxon>
        <taxon>Candidatus Methanoperedens</taxon>
    </lineage>
</organism>
<sequence>MDAVVMAGGMGRRLGAEEKPLTALCGKPMISYVLSALLGSKNINHITVATSPRVKKTNQWLSEYVKAHKTCMSSRQKERGL</sequence>
<dbReference type="SUPFAM" id="SSF53448">
    <property type="entry name" value="Nucleotide-diphospho-sugar transferases"/>
    <property type="match status" value="1"/>
</dbReference>
<keyword evidence="2" id="KW-0808">Transferase</keyword>
<dbReference type="Pfam" id="PF12804">
    <property type="entry name" value="NTP_transf_3"/>
    <property type="match status" value="1"/>
</dbReference>
<proteinExistence type="predicted"/>
<name>A0A284VLW9_9EURY</name>
<accession>A0A284VLW9</accession>
<keyword evidence="3" id="KW-1185">Reference proteome</keyword>
<dbReference type="InterPro" id="IPR025877">
    <property type="entry name" value="MobA-like_NTP_Trfase"/>
</dbReference>